<reference evidence="1" key="2">
    <citation type="submission" date="2023-06" db="EMBL/GenBank/DDBJ databases">
        <authorList>
            <person name="Ma L."/>
            <person name="Liu K.-W."/>
            <person name="Li Z."/>
            <person name="Hsiao Y.-Y."/>
            <person name="Qi Y."/>
            <person name="Fu T."/>
            <person name="Tang G."/>
            <person name="Zhang D."/>
            <person name="Sun W.-H."/>
            <person name="Liu D.-K."/>
            <person name="Li Y."/>
            <person name="Chen G.-Z."/>
            <person name="Liu X.-D."/>
            <person name="Liao X.-Y."/>
            <person name="Jiang Y.-T."/>
            <person name="Yu X."/>
            <person name="Hao Y."/>
            <person name="Huang J."/>
            <person name="Zhao X.-W."/>
            <person name="Ke S."/>
            <person name="Chen Y.-Y."/>
            <person name="Wu W.-L."/>
            <person name="Hsu J.-L."/>
            <person name="Lin Y.-F."/>
            <person name="Huang M.-D."/>
            <person name="Li C.-Y."/>
            <person name="Huang L."/>
            <person name="Wang Z.-W."/>
            <person name="Zhao X."/>
            <person name="Zhong W.-Y."/>
            <person name="Peng D.-H."/>
            <person name="Ahmad S."/>
            <person name="Lan S."/>
            <person name="Zhang J.-S."/>
            <person name="Tsai W.-C."/>
            <person name="Van De Peer Y."/>
            <person name="Liu Z.-J."/>
        </authorList>
    </citation>
    <scope>NUCLEOTIDE SEQUENCE</scope>
    <source>
        <strain evidence="1">CP</strain>
        <tissue evidence="1">Leaves</tissue>
    </source>
</reference>
<proteinExistence type="predicted"/>
<protein>
    <submittedName>
        <fullName evidence="1">Uncharacterized protein</fullName>
    </submittedName>
</protein>
<gene>
    <name evidence="1" type="ORF">QJS10_CPA10g01284</name>
</gene>
<dbReference type="Proteomes" id="UP001180020">
    <property type="component" value="Unassembled WGS sequence"/>
</dbReference>
<accession>A0AAV9DWH9</accession>
<reference evidence="1" key="1">
    <citation type="journal article" date="2023" name="Nat. Commun.">
        <title>Diploid and tetraploid genomes of Acorus and the evolution of monocots.</title>
        <authorList>
            <person name="Ma L."/>
            <person name="Liu K.W."/>
            <person name="Li Z."/>
            <person name="Hsiao Y.Y."/>
            <person name="Qi Y."/>
            <person name="Fu T."/>
            <person name="Tang G.D."/>
            <person name="Zhang D."/>
            <person name="Sun W.H."/>
            <person name="Liu D.K."/>
            <person name="Li Y."/>
            <person name="Chen G.Z."/>
            <person name="Liu X.D."/>
            <person name="Liao X.Y."/>
            <person name="Jiang Y.T."/>
            <person name="Yu X."/>
            <person name="Hao Y."/>
            <person name="Huang J."/>
            <person name="Zhao X.W."/>
            <person name="Ke S."/>
            <person name="Chen Y.Y."/>
            <person name="Wu W.L."/>
            <person name="Hsu J.L."/>
            <person name="Lin Y.F."/>
            <person name="Huang M.D."/>
            <person name="Li C.Y."/>
            <person name="Huang L."/>
            <person name="Wang Z.W."/>
            <person name="Zhao X."/>
            <person name="Zhong W.Y."/>
            <person name="Peng D.H."/>
            <person name="Ahmad S."/>
            <person name="Lan S."/>
            <person name="Zhang J.S."/>
            <person name="Tsai W.C."/>
            <person name="Van de Peer Y."/>
            <person name="Liu Z.J."/>
        </authorList>
    </citation>
    <scope>NUCLEOTIDE SEQUENCE</scope>
    <source>
        <strain evidence="1">CP</strain>
    </source>
</reference>
<dbReference type="AlphaFoldDB" id="A0AAV9DWH9"/>
<keyword evidence="2" id="KW-1185">Reference proteome</keyword>
<name>A0AAV9DWH9_ACOCL</name>
<evidence type="ECO:0000313" key="1">
    <source>
        <dbReference type="EMBL" id="KAK1305652.1"/>
    </source>
</evidence>
<comment type="caution">
    <text evidence="1">The sequence shown here is derived from an EMBL/GenBank/DDBJ whole genome shotgun (WGS) entry which is preliminary data.</text>
</comment>
<sequence length="164" mass="18396">MRRTFEFHSNGKRTFEVQFEWTSNGSSSQKSAPDGHGDLNDPRVRLKHDCVGILAAWRHLSSTIRPTLLSLWQTPTFIGLPVPRVRKHFNSDATGLHAFIGGEPPFTNYTPGFVGTLDYIFFTPSSGLKPTSLIEEMENLLDVAETLVVEKELRVTQSLLELPV</sequence>
<evidence type="ECO:0000313" key="2">
    <source>
        <dbReference type="Proteomes" id="UP001180020"/>
    </source>
</evidence>
<dbReference type="EMBL" id="JAUJYO010000010">
    <property type="protein sequence ID" value="KAK1305652.1"/>
    <property type="molecule type" value="Genomic_DNA"/>
</dbReference>
<organism evidence="1 2">
    <name type="scientific">Acorus calamus</name>
    <name type="common">Sweet flag</name>
    <dbReference type="NCBI Taxonomy" id="4465"/>
    <lineage>
        <taxon>Eukaryota</taxon>
        <taxon>Viridiplantae</taxon>
        <taxon>Streptophyta</taxon>
        <taxon>Embryophyta</taxon>
        <taxon>Tracheophyta</taxon>
        <taxon>Spermatophyta</taxon>
        <taxon>Magnoliopsida</taxon>
        <taxon>Liliopsida</taxon>
        <taxon>Acoraceae</taxon>
        <taxon>Acorus</taxon>
    </lineage>
</organism>
<dbReference type="Gene3D" id="4.10.60.20">
    <property type="match status" value="1"/>
</dbReference>